<protein>
    <submittedName>
        <fullName evidence="2">Uncharacterized protein</fullName>
    </submittedName>
</protein>
<reference evidence="2" key="1">
    <citation type="submission" date="2020-09" db="EMBL/GenBank/DDBJ databases">
        <title>A novel bacterium of genus Bacillus, isolated from South China Sea.</title>
        <authorList>
            <person name="Huang H."/>
            <person name="Mo K."/>
            <person name="Hu Y."/>
        </authorList>
    </citation>
    <scope>NUCLEOTIDE SEQUENCE</scope>
    <source>
        <strain evidence="2">IB182487</strain>
    </source>
</reference>
<dbReference type="Proteomes" id="UP000626844">
    <property type="component" value="Unassembled WGS sequence"/>
</dbReference>
<keyword evidence="1" id="KW-0175">Coiled coil</keyword>
<comment type="caution">
    <text evidence="2">The sequence shown here is derived from an EMBL/GenBank/DDBJ whole genome shotgun (WGS) entry which is preliminary data.</text>
</comment>
<evidence type="ECO:0000313" key="3">
    <source>
        <dbReference type="Proteomes" id="UP000626844"/>
    </source>
</evidence>
<accession>A0A926NGZ2</accession>
<evidence type="ECO:0000313" key="2">
    <source>
        <dbReference type="EMBL" id="MBD1380368.1"/>
    </source>
</evidence>
<name>A0A926NGZ2_9BACI</name>
<gene>
    <name evidence="2" type="ORF">IC621_09005</name>
</gene>
<dbReference type="AlphaFoldDB" id="A0A926NGZ2"/>
<sequence>MRSDISGLKEMRSDINGLKEMQAADISELKGMRSDINEIKQGQKRLEEGQERLQKNLIDSLGAYTERIVDYVDDKTEVLNKRVFKAESEIESLSRQ</sequence>
<dbReference type="EMBL" id="JACXAI010000009">
    <property type="protein sequence ID" value="MBD1380368.1"/>
    <property type="molecule type" value="Genomic_DNA"/>
</dbReference>
<proteinExistence type="predicted"/>
<feature type="coiled-coil region" evidence="1">
    <location>
        <begin position="36"/>
        <end position="96"/>
    </location>
</feature>
<organism evidence="2 3">
    <name type="scientific">Metabacillus arenae</name>
    <dbReference type="NCBI Taxonomy" id="2771434"/>
    <lineage>
        <taxon>Bacteria</taxon>
        <taxon>Bacillati</taxon>
        <taxon>Bacillota</taxon>
        <taxon>Bacilli</taxon>
        <taxon>Bacillales</taxon>
        <taxon>Bacillaceae</taxon>
        <taxon>Metabacillus</taxon>
    </lineage>
</organism>
<keyword evidence="3" id="KW-1185">Reference proteome</keyword>
<evidence type="ECO:0000256" key="1">
    <source>
        <dbReference type="SAM" id="Coils"/>
    </source>
</evidence>